<accession>A0ACD3B6Z6</accession>
<dbReference type="EMBL" id="ML208272">
    <property type="protein sequence ID" value="TFK73900.1"/>
    <property type="molecule type" value="Genomic_DNA"/>
</dbReference>
<evidence type="ECO:0000313" key="2">
    <source>
        <dbReference type="Proteomes" id="UP000308600"/>
    </source>
</evidence>
<keyword evidence="2" id="KW-1185">Reference proteome</keyword>
<protein>
    <submittedName>
        <fullName evidence="1">Uncharacterized protein</fullName>
    </submittedName>
</protein>
<sequence>MESTNPAAFISKFSPLNLWHYYREYLWDYKPNSWVYQLAGFFRVISFLLVFPIIVLALLDISSYVIARSLGVIDDVKASTSDKATIHGRVPPAIRVDDSSATSPGDTSPSTPSQHHTDSLKELLHVSQPDAYYASEDHVLKLSGVGVFSPAASQPSSPTLSRKQLSTPMDAKFGFDLRSPIQDDADGLVMRRRKDGAVPSLDD</sequence>
<proteinExistence type="predicted"/>
<gene>
    <name evidence="1" type="ORF">BDN72DRAFT_956226</name>
</gene>
<evidence type="ECO:0000313" key="1">
    <source>
        <dbReference type="EMBL" id="TFK73900.1"/>
    </source>
</evidence>
<dbReference type="Proteomes" id="UP000308600">
    <property type="component" value="Unassembled WGS sequence"/>
</dbReference>
<name>A0ACD3B6Z6_9AGAR</name>
<organism evidence="1 2">
    <name type="scientific">Pluteus cervinus</name>
    <dbReference type="NCBI Taxonomy" id="181527"/>
    <lineage>
        <taxon>Eukaryota</taxon>
        <taxon>Fungi</taxon>
        <taxon>Dikarya</taxon>
        <taxon>Basidiomycota</taxon>
        <taxon>Agaricomycotina</taxon>
        <taxon>Agaricomycetes</taxon>
        <taxon>Agaricomycetidae</taxon>
        <taxon>Agaricales</taxon>
        <taxon>Pluteineae</taxon>
        <taxon>Pluteaceae</taxon>
        <taxon>Pluteus</taxon>
    </lineage>
</organism>
<reference evidence="1 2" key="1">
    <citation type="journal article" date="2019" name="Nat. Ecol. Evol.">
        <title>Megaphylogeny resolves global patterns of mushroom evolution.</title>
        <authorList>
            <person name="Varga T."/>
            <person name="Krizsan K."/>
            <person name="Foldi C."/>
            <person name="Dima B."/>
            <person name="Sanchez-Garcia M."/>
            <person name="Sanchez-Ramirez S."/>
            <person name="Szollosi G.J."/>
            <person name="Szarkandi J.G."/>
            <person name="Papp V."/>
            <person name="Albert L."/>
            <person name="Andreopoulos W."/>
            <person name="Angelini C."/>
            <person name="Antonin V."/>
            <person name="Barry K.W."/>
            <person name="Bougher N.L."/>
            <person name="Buchanan P."/>
            <person name="Buyck B."/>
            <person name="Bense V."/>
            <person name="Catcheside P."/>
            <person name="Chovatia M."/>
            <person name="Cooper J."/>
            <person name="Damon W."/>
            <person name="Desjardin D."/>
            <person name="Finy P."/>
            <person name="Geml J."/>
            <person name="Haridas S."/>
            <person name="Hughes K."/>
            <person name="Justo A."/>
            <person name="Karasinski D."/>
            <person name="Kautmanova I."/>
            <person name="Kiss B."/>
            <person name="Kocsube S."/>
            <person name="Kotiranta H."/>
            <person name="LaButti K.M."/>
            <person name="Lechner B.E."/>
            <person name="Liimatainen K."/>
            <person name="Lipzen A."/>
            <person name="Lukacs Z."/>
            <person name="Mihaltcheva S."/>
            <person name="Morgado L.N."/>
            <person name="Niskanen T."/>
            <person name="Noordeloos M.E."/>
            <person name="Ohm R.A."/>
            <person name="Ortiz-Santana B."/>
            <person name="Ovrebo C."/>
            <person name="Racz N."/>
            <person name="Riley R."/>
            <person name="Savchenko A."/>
            <person name="Shiryaev A."/>
            <person name="Soop K."/>
            <person name="Spirin V."/>
            <person name="Szebenyi C."/>
            <person name="Tomsovsky M."/>
            <person name="Tulloss R.E."/>
            <person name="Uehling J."/>
            <person name="Grigoriev I.V."/>
            <person name="Vagvolgyi C."/>
            <person name="Papp T."/>
            <person name="Martin F.M."/>
            <person name="Miettinen O."/>
            <person name="Hibbett D.S."/>
            <person name="Nagy L.G."/>
        </authorList>
    </citation>
    <scope>NUCLEOTIDE SEQUENCE [LARGE SCALE GENOMIC DNA]</scope>
    <source>
        <strain evidence="1 2">NL-1719</strain>
    </source>
</reference>